<dbReference type="InterPro" id="IPR001841">
    <property type="entry name" value="Znf_RING"/>
</dbReference>
<evidence type="ECO:0000313" key="5">
    <source>
        <dbReference type="Proteomes" id="UP000663671"/>
    </source>
</evidence>
<evidence type="ECO:0000313" key="4">
    <source>
        <dbReference type="EMBL" id="QSS60548.1"/>
    </source>
</evidence>
<feature type="region of interest" description="Disordered" evidence="2">
    <location>
        <begin position="1"/>
        <end position="85"/>
    </location>
</feature>
<keyword evidence="1" id="KW-0863">Zinc-finger</keyword>
<dbReference type="EMBL" id="CP069110">
    <property type="protein sequence ID" value="QSS60548.1"/>
    <property type="molecule type" value="Genomic_DNA"/>
</dbReference>
<dbReference type="SUPFAM" id="SSF57889">
    <property type="entry name" value="Cysteine-rich domain"/>
    <property type="match status" value="1"/>
</dbReference>
<dbReference type="VEuPathDB" id="FungiDB:I7I51_05348"/>
<dbReference type="InterPro" id="IPR013083">
    <property type="entry name" value="Znf_RING/FYVE/PHD"/>
</dbReference>
<accession>A0A8A1M269</accession>
<evidence type="ECO:0000256" key="2">
    <source>
        <dbReference type="SAM" id="MobiDB-lite"/>
    </source>
</evidence>
<dbReference type="AlphaFoldDB" id="A0A8A1M269"/>
<gene>
    <name evidence="4" type="ORF">I7I51_05348</name>
</gene>
<organism evidence="4 5">
    <name type="scientific">Ajellomyces capsulatus</name>
    <name type="common">Darling's disease fungus</name>
    <name type="synonym">Histoplasma capsulatum</name>
    <dbReference type="NCBI Taxonomy" id="5037"/>
    <lineage>
        <taxon>Eukaryota</taxon>
        <taxon>Fungi</taxon>
        <taxon>Dikarya</taxon>
        <taxon>Ascomycota</taxon>
        <taxon>Pezizomycotina</taxon>
        <taxon>Eurotiomycetes</taxon>
        <taxon>Eurotiomycetidae</taxon>
        <taxon>Onygenales</taxon>
        <taxon>Ajellomycetaceae</taxon>
        <taxon>Histoplasma</taxon>
    </lineage>
</organism>
<dbReference type="InterPro" id="IPR046349">
    <property type="entry name" value="C1-like_sf"/>
</dbReference>
<dbReference type="OrthoDB" id="4187782at2759"/>
<proteinExistence type="predicted"/>
<feature type="compositionally biased region" description="Polar residues" evidence="2">
    <location>
        <begin position="1"/>
        <end position="10"/>
    </location>
</feature>
<dbReference type="GO" id="GO:0008270">
    <property type="term" value="F:zinc ion binding"/>
    <property type="evidence" value="ECO:0007669"/>
    <property type="project" value="UniProtKB-KW"/>
</dbReference>
<keyword evidence="1" id="KW-0862">Zinc</keyword>
<sequence length="705" mass="78605">MADITSTIPSNPGAGADSTPPAPPPPVPSGPGADSTPPGAPRRLPSAFASFMAHLFPPREGFDDDPLSVYHENDDDDDDDDDDVDVDEDEAMDVMRTLTLSIKDRLQLAKAIVDQAPENVHTVLAITAPQMTAEIYGKAIARAAAAVNPGKFHSEEDKQLGKNALEKLTHAVTWARQSLAGRWDPADVPVVEEPLDRYHRHCHIAATRHIITLYEACQAGHRSSITDAIRTTNYAGVSRDIANALSALHDINEKIMRHNIIQKNRRSTGKIRIQPFFDPWSSSESAKLRALCKSLRLPEGWAELPPVERYTYSEDLRMYWVPLWHQLTPLIMKLWDGIVKGASTEQLTPIHQEVTAKITELNSKISELNSQNEQPPQLHHINGSTISEAYFLLHTNVQNTGLFRETRAKVDSAFAELGYPETWTPRATTECLVCMEMIMTGITSYKQCPTCQVKIHTRCQSQWAQYYRDISGNSDFPCPHCRAMELNTTVSPPAQTTTQTATQISSLRNMGKRRVQIPPRKVSRCVRPGYTVHGQRISHINVYGNFAQVVVENEDGSRELLNATQAGGLAVVRAAESFPEVGKVESSGWKELRSKVSEMGEYGILWVAVSSHWDPTSERLPSVVCCFYHHVNGVYTEKVGSRSNIAKVLGKAGDLMIAEAISGKEDVESVEEAVEFIYGVTHEQREEYWDSHPRPRRRKAHSQER</sequence>
<feature type="compositionally biased region" description="Acidic residues" evidence="2">
    <location>
        <begin position="73"/>
        <end position="85"/>
    </location>
</feature>
<reference evidence="4" key="1">
    <citation type="submission" date="2021-01" db="EMBL/GenBank/DDBJ databases">
        <title>Chromosome-level genome assembly of a human fungal pathogen reveals clustering of transcriptionally co-regulated genes.</title>
        <authorList>
            <person name="Voorhies M."/>
            <person name="Cohen S."/>
            <person name="Shea T.P."/>
            <person name="Petrus S."/>
            <person name="Munoz J.F."/>
            <person name="Poplawski S."/>
            <person name="Goldman W.E."/>
            <person name="Michael T."/>
            <person name="Cuomo C.A."/>
            <person name="Sil A."/>
            <person name="Beyhan S."/>
        </authorList>
    </citation>
    <scope>NUCLEOTIDE SEQUENCE</scope>
    <source>
        <strain evidence="4">WU24</strain>
    </source>
</reference>
<name>A0A8A1M269_AJECA</name>
<evidence type="ECO:0000259" key="3">
    <source>
        <dbReference type="PROSITE" id="PS50089"/>
    </source>
</evidence>
<keyword evidence="1" id="KW-0479">Metal-binding</keyword>
<protein>
    <recommendedName>
        <fullName evidence="3">RING-type domain-containing protein</fullName>
    </recommendedName>
</protein>
<evidence type="ECO:0000256" key="1">
    <source>
        <dbReference type="PROSITE-ProRule" id="PRU00175"/>
    </source>
</evidence>
<dbReference type="Proteomes" id="UP000663671">
    <property type="component" value="Chromosome 4"/>
</dbReference>
<feature type="compositionally biased region" description="Pro residues" evidence="2">
    <location>
        <begin position="20"/>
        <end position="29"/>
    </location>
</feature>
<dbReference type="Gene3D" id="3.30.40.10">
    <property type="entry name" value="Zinc/RING finger domain, C3HC4 (zinc finger)"/>
    <property type="match status" value="1"/>
</dbReference>
<feature type="domain" description="RING-type" evidence="3">
    <location>
        <begin position="431"/>
        <end position="482"/>
    </location>
</feature>
<dbReference type="PROSITE" id="PS50089">
    <property type="entry name" value="ZF_RING_2"/>
    <property type="match status" value="1"/>
</dbReference>